<name>A0A917QAE0_9HYPH</name>
<protein>
    <submittedName>
        <fullName evidence="2">Uncharacterized protein</fullName>
    </submittedName>
</protein>
<keyword evidence="1" id="KW-0732">Signal</keyword>
<dbReference type="AlphaFoldDB" id="A0A917QAE0"/>
<reference evidence="2 3" key="1">
    <citation type="journal article" date="2014" name="Int. J. Syst. Evol. Microbiol.">
        <title>Complete genome sequence of Corynebacterium casei LMG S-19264T (=DSM 44701T), isolated from a smear-ripened cheese.</title>
        <authorList>
            <consortium name="US DOE Joint Genome Institute (JGI-PGF)"/>
            <person name="Walter F."/>
            <person name="Albersmeier A."/>
            <person name="Kalinowski J."/>
            <person name="Ruckert C."/>
        </authorList>
    </citation>
    <scope>NUCLEOTIDE SEQUENCE [LARGE SCALE GENOMIC DNA]</scope>
    <source>
        <strain evidence="2 3">CGMCC 1.9161</strain>
    </source>
</reference>
<sequence length="99" mass="10424">MIRKITLATFAAAALLAGPALAQDASGASQEELDALTQGYFTDASRTELIPQRELENAFAQMDPAQRALVLDHCGEVGMAEEPAASSGWSLLCEAVLTD</sequence>
<organism evidence="2 3">
    <name type="scientific">Salinarimonas ramus</name>
    <dbReference type="NCBI Taxonomy" id="690164"/>
    <lineage>
        <taxon>Bacteria</taxon>
        <taxon>Pseudomonadati</taxon>
        <taxon>Pseudomonadota</taxon>
        <taxon>Alphaproteobacteria</taxon>
        <taxon>Hyphomicrobiales</taxon>
        <taxon>Salinarimonadaceae</taxon>
        <taxon>Salinarimonas</taxon>
    </lineage>
</organism>
<evidence type="ECO:0000313" key="3">
    <source>
        <dbReference type="Proteomes" id="UP000600449"/>
    </source>
</evidence>
<keyword evidence="3" id="KW-1185">Reference proteome</keyword>
<accession>A0A917QAE0</accession>
<feature type="signal peptide" evidence="1">
    <location>
        <begin position="1"/>
        <end position="22"/>
    </location>
</feature>
<comment type="caution">
    <text evidence="2">The sequence shown here is derived from an EMBL/GenBank/DDBJ whole genome shotgun (WGS) entry which is preliminary data.</text>
</comment>
<dbReference type="EMBL" id="BMMF01000008">
    <property type="protein sequence ID" value="GGK38995.1"/>
    <property type="molecule type" value="Genomic_DNA"/>
</dbReference>
<proteinExistence type="predicted"/>
<dbReference type="RefSeq" id="WP_188913826.1">
    <property type="nucleotide sequence ID" value="NZ_BMMF01000008.1"/>
</dbReference>
<feature type="chain" id="PRO_5037801138" evidence="1">
    <location>
        <begin position="23"/>
        <end position="99"/>
    </location>
</feature>
<evidence type="ECO:0000313" key="2">
    <source>
        <dbReference type="EMBL" id="GGK38995.1"/>
    </source>
</evidence>
<dbReference type="Proteomes" id="UP000600449">
    <property type="component" value="Unassembled WGS sequence"/>
</dbReference>
<gene>
    <name evidence="2" type="ORF">GCM10011322_27600</name>
</gene>
<evidence type="ECO:0000256" key="1">
    <source>
        <dbReference type="SAM" id="SignalP"/>
    </source>
</evidence>